<dbReference type="Proteomes" id="UP001169719">
    <property type="component" value="Unassembled WGS sequence"/>
</dbReference>
<reference evidence="1" key="1">
    <citation type="submission" date="2024-05" db="EMBL/GenBank/DDBJ databases">
        <title>Genome Sequences of Four Agar- Degrading Marine Bacteria.</title>
        <authorList>
            <person name="Phillips E.K."/>
            <person name="Shaffer J.C."/>
            <person name="Henson M.W."/>
            <person name="Temperton B."/>
            <person name="Thrash C.J."/>
            <person name="Martin M.O."/>
        </authorList>
    </citation>
    <scope>NUCLEOTIDE SEQUENCE</scope>
    <source>
        <strain evidence="1">EKP203</strain>
    </source>
</reference>
<protein>
    <submittedName>
        <fullName evidence="1">Uncharacterized protein</fullName>
    </submittedName>
</protein>
<comment type="caution">
    <text evidence="1">The sequence shown here is derived from an EMBL/GenBank/DDBJ whole genome shotgun (WGS) entry which is preliminary data.</text>
</comment>
<name>A0ABT7XX74_9VIBR</name>
<organism evidence="1 2">
    <name type="scientific">Vibrio agarivorans</name>
    <dbReference type="NCBI Taxonomy" id="153622"/>
    <lineage>
        <taxon>Bacteria</taxon>
        <taxon>Pseudomonadati</taxon>
        <taxon>Pseudomonadota</taxon>
        <taxon>Gammaproteobacteria</taxon>
        <taxon>Vibrionales</taxon>
        <taxon>Vibrionaceae</taxon>
        <taxon>Vibrio</taxon>
    </lineage>
</organism>
<sequence>MITVKTFDFVWAMHADFSADKHFATAAKCALKHMPARSTFAK</sequence>
<proteinExistence type="predicted"/>
<gene>
    <name evidence="1" type="ORF">QWJ08_03070</name>
</gene>
<accession>A0ABT7XX74</accession>
<dbReference type="RefSeq" id="WP_289960633.1">
    <property type="nucleotide sequence ID" value="NZ_JAUEOZ010000001.1"/>
</dbReference>
<dbReference type="EMBL" id="JAUEOZ010000001">
    <property type="protein sequence ID" value="MDN2480378.1"/>
    <property type="molecule type" value="Genomic_DNA"/>
</dbReference>
<evidence type="ECO:0000313" key="2">
    <source>
        <dbReference type="Proteomes" id="UP001169719"/>
    </source>
</evidence>
<evidence type="ECO:0000313" key="1">
    <source>
        <dbReference type="EMBL" id="MDN2480378.1"/>
    </source>
</evidence>
<keyword evidence="2" id="KW-1185">Reference proteome</keyword>